<gene>
    <name evidence="1" type="ORF">GFSPODELE1_LOCUS903</name>
</gene>
<evidence type="ECO:0000313" key="1">
    <source>
        <dbReference type="EMBL" id="CAL1695811.1"/>
    </source>
</evidence>
<organism evidence="1 2">
    <name type="scientific">Somion occarium</name>
    <dbReference type="NCBI Taxonomy" id="3059160"/>
    <lineage>
        <taxon>Eukaryota</taxon>
        <taxon>Fungi</taxon>
        <taxon>Dikarya</taxon>
        <taxon>Basidiomycota</taxon>
        <taxon>Agaricomycotina</taxon>
        <taxon>Agaricomycetes</taxon>
        <taxon>Polyporales</taxon>
        <taxon>Cerrenaceae</taxon>
        <taxon>Somion</taxon>
    </lineage>
</organism>
<accession>A0ABP1CJH6</accession>
<dbReference type="EMBL" id="OZ037944">
    <property type="protein sequence ID" value="CAL1695811.1"/>
    <property type="molecule type" value="Genomic_DNA"/>
</dbReference>
<evidence type="ECO:0000313" key="2">
    <source>
        <dbReference type="Proteomes" id="UP001497453"/>
    </source>
</evidence>
<reference evidence="2" key="1">
    <citation type="submission" date="2024-04" db="EMBL/GenBank/DDBJ databases">
        <authorList>
            <person name="Shaw F."/>
            <person name="Minotto A."/>
        </authorList>
    </citation>
    <scope>NUCLEOTIDE SEQUENCE [LARGE SCALE GENOMIC DNA]</scope>
</reference>
<name>A0ABP1CJH6_9APHY</name>
<proteinExistence type="predicted"/>
<keyword evidence="2" id="KW-1185">Reference proteome</keyword>
<protein>
    <submittedName>
        <fullName evidence="1">Uncharacterized protein</fullName>
    </submittedName>
</protein>
<sequence length="155" mass="16970">MLSVMPQPAHLPLHVKEHQPQGVELNELGSLQDALEPFAKLISHSSRSVRLYCMIPTDCSSSDLYVDLHDLNALRTRSLMFIHNLVEALRTAGVAASYRLQPSNCPLCVICALPSEVDPTEVKTAAIAAVEKALPRLKERALLVDLKDGHALVIT</sequence>
<dbReference type="Proteomes" id="UP001497453">
    <property type="component" value="Chromosome 1"/>
</dbReference>